<evidence type="ECO:0000259" key="7">
    <source>
        <dbReference type="PROSITE" id="PS51671"/>
    </source>
</evidence>
<comment type="pathway">
    <text evidence="2">Amino-acid biosynthesis; L-valine biosynthesis; L-valine from pyruvate: step 1/4.</text>
</comment>
<dbReference type="Gene3D" id="3.30.70.1150">
    <property type="entry name" value="ACT-like. Chain A, domain 2"/>
    <property type="match status" value="1"/>
</dbReference>
<gene>
    <name evidence="8" type="ORF">H1R20_g5884</name>
</gene>
<dbReference type="Proteomes" id="UP001140091">
    <property type="component" value="Unassembled WGS sequence"/>
</dbReference>
<dbReference type="PROSITE" id="PS51671">
    <property type="entry name" value="ACT"/>
    <property type="match status" value="1"/>
</dbReference>
<evidence type="ECO:0000256" key="1">
    <source>
        <dbReference type="ARBA" id="ARBA00004974"/>
    </source>
</evidence>
<evidence type="ECO:0000256" key="2">
    <source>
        <dbReference type="ARBA" id="ARBA00005025"/>
    </source>
</evidence>
<evidence type="ECO:0000256" key="5">
    <source>
        <dbReference type="ARBA" id="ARBA00023304"/>
    </source>
</evidence>
<dbReference type="InterPro" id="IPR027271">
    <property type="entry name" value="Acetolactate_synth/TF_NikR_C"/>
</dbReference>
<dbReference type="PANTHER" id="PTHR31242">
    <property type="entry name" value="ACETOLACTATE SYNTHASE SMALL SUBUNIT, MITOCHONDRIAL"/>
    <property type="match status" value="1"/>
</dbReference>
<keyword evidence="9" id="KW-1185">Reference proteome</keyword>
<feature type="region of interest" description="Disordered" evidence="6">
    <location>
        <begin position="21"/>
        <end position="49"/>
    </location>
</feature>
<comment type="similarity">
    <text evidence="3">Belongs to the acetolactate synthase small subunit family.</text>
</comment>
<dbReference type="AlphaFoldDB" id="A0A9W8JBY7"/>
<dbReference type="Pfam" id="PF10369">
    <property type="entry name" value="ALS_ss_C"/>
    <property type="match status" value="1"/>
</dbReference>
<sequence length="891" mass="97981">MSGPQEYSVFANPDFDPNDYANAILAGESYPPQDSKPKSSAPSKSTLQDSIAKEDISVAISKLTFGIDDVSKQIKSLLQMSEMQGTSSDKKVEKPSVVETSDSLASATAAQSLDIEDDRERTIAKAALTISEISSVLDGPSSSESSDTSSNISLRNINAVAAFEPFVEEARNQVSTEMEQMVITGLKTLNQTVLASSLQTAFNLGVLPDLVRNLLHDLSQAVEDRIKSAFDLSKISKEALTKEASTNSPSLQSYRSRVRTEPTNLTAPQFAAALWTRLEAMFDEMAECCIKVYALEKVLKIKKNPNTLAPFLDDVSKMARDRSAVSLFGPTATPQHEVNASLATFLYQLSLRLVQLENEHTAGVYALVRLSIKNIQDAYETLVQPMQQAIQREISAILAKLHRIDFGQSGGGMAGGSSFCLRELSEKLAFIKGEILDCYDLGEAARAWVVSIVKFTIRNFLLHISIAKPLSEGGKLQMTSDMTELEFSLNAFMAENNQAKRGDNLQTLGEEYRALRAMRPLLFLENKQLSSPEATANLPPLIVLHHILVRSPIPLPHKLHGWQEAEYVRWLDEHTDQESWTLIDGDAPSKPPQPPKPIDDSTSALEYKRFQRTRPPPLPAAELPRSRSAEEAVTNILYNTPPANLQPFKKHILNCLVQNEPGVLSRVSGIMAGRGFNIDSLVVCRTEIRDLSRMCIVLSGQDSVVEQVRRQLEDLVPVWAVLDYTDTRVISRELLLAKVSILGPEYVDEQFVGGPFHEPRRTHEVSKLDREAALAQNFEQRGATAVEGSAEPALTPSEALRLKHQHLHSISVLAKQFGAKVVDVSDHSIIVELTAKTSRVEAFLNLLKPFGILEAARTGTMAMPRTPIRTDEEEGADELGASVDASLLPPG</sequence>
<dbReference type="PANTHER" id="PTHR31242:SF2">
    <property type="entry name" value="ACETOLACTATE SYNTHASE SMALL SUBUNIT, MITOCHONDRIAL"/>
    <property type="match status" value="1"/>
</dbReference>
<feature type="domain" description="ACT" evidence="7">
    <location>
        <begin position="652"/>
        <end position="729"/>
    </location>
</feature>
<name>A0A9W8JBY7_9AGAR</name>
<feature type="non-terminal residue" evidence="8">
    <location>
        <position position="891"/>
    </location>
</feature>
<dbReference type="GO" id="GO:0042645">
    <property type="term" value="C:mitochondrial nucleoid"/>
    <property type="evidence" value="ECO:0007669"/>
    <property type="project" value="TreeGrafter"/>
</dbReference>
<dbReference type="InterPro" id="IPR054480">
    <property type="entry name" value="AHAS_small-like_ACT"/>
</dbReference>
<dbReference type="InterPro" id="IPR004789">
    <property type="entry name" value="Acetalactate_synth_ssu"/>
</dbReference>
<evidence type="ECO:0000256" key="3">
    <source>
        <dbReference type="ARBA" id="ARBA00006341"/>
    </source>
</evidence>
<dbReference type="InterPro" id="IPR039557">
    <property type="entry name" value="AHAS_ACT"/>
</dbReference>
<dbReference type="OrthoDB" id="18786at2759"/>
<dbReference type="GO" id="GO:0008652">
    <property type="term" value="P:amino acid biosynthetic process"/>
    <property type="evidence" value="ECO:0007669"/>
    <property type="project" value="UniProtKB-KW"/>
</dbReference>
<feature type="region of interest" description="Disordered" evidence="6">
    <location>
        <begin position="82"/>
        <end position="103"/>
    </location>
</feature>
<dbReference type="EMBL" id="JANBPK010000809">
    <property type="protein sequence ID" value="KAJ2931234.1"/>
    <property type="molecule type" value="Genomic_DNA"/>
</dbReference>
<dbReference type="InterPro" id="IPR048485">
    <property type="entry name" value="COG5_helical"/>
</dbReference>
<evidence type="ECO:0000313" key="9">
    <source>
        <dbReference type="Proteomes" id="UP001140091"/>
    </source>
</evidence>
<accession>A0A9W8JBY7</accession>
<dbReference type="InterPro" id="IPR045865">
    <property type="entry name" value="ACT-like_dom_sf"/>
</dbReference>
<dbReference type="Gene3D" id="3.30.70.260">
    <property type="match status" value="1"/>
</dbReference>
<dbReference type="NCBIfam" id="TIGR00119">
    <property type="entry name" value="acolac_sm"/>
    <property type="match status" value="1"/>
</dbReference>
<dbReference type="GO" id="GO:1990610">
    <property type="term" value="F:acetolactate synthase regulator activity"/>
    <property type="evidence" value="ECO:0007669"/>
    <property type="project" value="InterPro"/>
</dbReference>
<dbReference type="InterPro" id="IPR053050">
    <property type="entry name" value="ALS_regulatory_subunit"/>
</dbReference>
<evidence type="ECO:0000256" key="6">
    <source>
        <dbReference type="SAM" id="MobiDB-lite"/>
    </source>
</evidence>
<dbReference type="Pfam" id="PF22629">
    <property type="entry name" value="ACT_AHAS_ss"/>
    <property type="match status" value="1"/>
</dbReference>
<protein>
    <recommendedName>
        <fullName evidence="7">ACT domain-containing protein</fullName>
    </recommendedName>
</protein>
<dbReference type="GO" id="GO:0009082">
    <property type="term" value="P:branched-chain amino acid biosynthetic process"/>
    <property type="evidence" value="ECO:0007669"/>
    <property type="project" value="UniProtKB-KW"/>
</dbReference>
<dbReference type="CDD" id="cd04878">
    <property type="entry name" value="ACT_AHAS"/>
    <property type="match status" value="1"/>
</dbReference>
<dbReference type="Pfam" id="PF20649">
    <property type="entry name" value="COG5_C"/>
    <property type="match status" value="1"/>
</dbReference>
<reference evidence="8" key="1">
    <citation type="submission" date="2022-06" db="EMBL/GenBank/DDBJ databases">
        <title>Genome Sequence of Candolleomyces eurysporus.</title>
        <authorList>
            <person name="Buettner E."/>
        </authorList>
    </citation>
    <scope>NUCLEOTIDE SEQUENCE</scope>
    <source>
        <strain evidence="8">VTCC 930004</strain>
    </source>
</reference>
<organism evidence="8 9">
    <name type="scientific">Candolleomyces eurysporus</name>
    <dbReference type="NCBI Taxonomy" id="2828524"/>
    <lineage>
        <taxon>Eukaryota</taxon>
        <taxon>Fungi</taxon>
        <taxon>Dikarya</taxon>
        <taxon>Basidiomycota</taxon>
        <taxon>Agaricomycotina</taxon>
        <taxon>Agaricomycetes</taxon>
        <taxon>Agaricomycetidae</taxon>
        <taxon>Agaricales</taxon>
        <taxon>Agaricineae</taxon>
        <taxon>Psathyrellaceae</taxon>
        <taxon>Candolleomyces</taxon>
    </lineage>
</organism>
<dbReference type="FunFam" id="3.30.70.260:FF:000001">
    <property type="entry name" value="Acetolactate synthase, small subunit"/>
    <property type="match status" value="1"/>
</dbReference>
<dbReference type="InterPro" id="IPR002912">
    <property type="entry name" value="ACT_dom"/>
</dbReference>
<evidence type="ECO:0000313" key="8">
    <source>
        <dbReference type="EMBL" id="KAJ2931234.1"/>
    </source>
</evidence>
<dbReference type="InterPro" id="IPR019455">
    <property type="entry name" value="Acetolactate_synth_ssu_C"/>
</dbReference>
<dbReference type="SUPFAM" id="SSF55021">
    <property type="entry name" value="ACT-like"/>
    <property type="match status" value="2"/>
</dbReference>
<keyword evidence="4" id="KW-0028">Amino-acid biosynthesis</keyword>
<keyword evidence="5" id="KW-0100">Branched-chain amino acid biosynthesis</keyword>
<feature type="region of interest" description="Disordered" evidence="6">
    <location>
        <begin position="871"/>
        <end position="891"/>
    </location>
</feature>
<evidence type="ECO:0000256" key="4">
    <source>
        <dbReference type="ARBA" id="ARBA00022605"/>
    </source>
</evidence>
<comment type="caution">
    <text evidence="8">The sequence shown here is derived from an EMBL/GenBank/DDBJ whole genome shotgun (WGS) entry which is preliminary data.</text>
</comment>
<dbReference type="GO" id="GO:0005948">
    <property type="term" value="C:acetolactate synthase complex"/>
    <property type="evidence" value="ECO:0007669"/>
    <property type="project" value="TreeGrafter"/>
</dbReference>
<proteinExistence type="inferred from homology"/>
<feature type="region of interest" description="Disordered" evidence="6">
    <location>
        <begin position="581"/>
        <end position="601"/>
    </location>
</feature>
<comment type="pathway">
    <text evidence="1">Amino-acid biosynthesis; L-isoleucine biosynthesis; L-isoleucine from 2-oxobutanoate: step 1/4.</text>
</comment>